<dbReference type="Proteomes" id="UP000682733">
    <property type="component" value="Unassembled WGS sequence"/>
</dbReference>
<dbReference type="EMBL" id="CAJNOK010040526">
    <property type="protein sequence ID" value="CAF1551617.1"/>
    <property type="molecule type" value="Genomic_DNA"/>
</dbReference>
<proteinExistence type="predicted"/>
<accession>A0A814UTE3</accession>
<reference evidence="2" key="1">
    <citation type="submission" date="2021-02" db="EMBL/GenBank/DDBJ databases">
        <authorList>
            <person name="Nowell W R."/>
        </authorList>
    </citation>
    <scope>NUCLEOTIDE SEQUENCE</scope>
</reference>
<dbReference type="Proteomes" id="UP000663829">
    <property type="component" value="Unassembled WGS sequence"/>
</dbReference>
<dbReference type="EMBL" id="CAJOBC010007780">
    <property type="protein sequence ID" value="CAF3942822.1"/>
    <property type="molecule type" value="Genomic_DNA"/>
</dbReference>
<comment type="caution">
    <text evidence="2">The sequence shown here is derived from an EMBL/GenBank/DDBJ whole genome shotgun (WGS) entry which is preliminary data.</text>
</comment>
<feature type="region of interest" description="Disordered" evidence="1">
    <location>
        <begin position="55"/>
        <end position="107"/>
    </location>
</feature>
<evidence type="ECO:0000313" key="4">
    <source>
        <dbReference type="EMBL" id="CAF3942822.1"/>
    </source>
</evidence>
<dbReference type="Proteomes" id="UP000681722">
    <property type="component" value="Unassembled WGS sequence"/>
</dbReference>
<evidence type="ECO:0000313" key="2">
    <source>
        <dbReference type="EMBL" id="CAF1178624.1"/>
    </source>
</evidence>
<evidence type="ECO:0000313" key="3">
    <source>
        <dbReference type="EMBL" id="CAF1551617.1"/>
    </source>
</evidence>
<dbReference type="EMBL" id="CAJOBA010063008">
    <property type="protein sequence ID" value="CAF4341958.1"/>
    <property type="molecule type" value="Genomic_DNA"/>
</dbReference>
<dbReference type="EMBL" id="CAJNOQ010007779">
    <property type="protein sequence ID" value="CAF1178624.1"/>
    <property type="molecule type" value="Genomic_DNA"/>
</dbReference>
<dbReference type="Proteomes" id="UP000677228">
    <property type="component" value="Unassembled WGS sequence"/>
</dbReference>
<dbReference type="AlphaFoldDB" id="A0A814UTE3"/>
<evidence type="ECO:0000256" key="1">
    <source>
        <dbReference type="SAM" id="MobiDB-lite"/>
    </source>
</evidence>
<sequence length="247" mass="27609">MSMEQMRMNGYENNYDYDKMKPLFDSIKAPISMRSIVDEINSDLAFNDHSEISQSVVHDHHQHQQKHSEAPTSSPRQNIHPPVNDNKSKSQQKYRRVPQPPPSTMTNKKFFGGLLDVHPQPPLQRSGSLRLPKGKYYTHPMSSTFGFTPQHVNSSSQHQQPTFGLHDSITTNMVGIPSMADSTAGIMVAAQAMTATSRTPANLFRAYSTSHIMQCNQVGQFFTIPPQSQPQVFILTPVIGATFNANV</sequence>
<gene>
    <name evidence="2" type="ORF">GPM918_LOCUS22577</name>
    <name evidence="3" type="ORF">OVA965_LOCUS39324</name>
    <name evidence="4" type="ORF">SRO942_LOCUS22576</name>
    <name evidence="5" type="ORF">TMI583_LOCUS40621</name>
</gene>
<evidence type="ECO:0000313" key="6">
    <source>
        <dbReference type="Proteomes" id="UP000663829"/>
    </source>
</evidence>
<protein>
    <submittedName>
        <fullName evidence="2">Uncharacterized protein</fullName>
    </submittedName>
</protein>
<organism evidence="2 6">
    <name type="scientific">Didymodactylos carnosus</name>
    <dbReference type="NCBI Taxonomy" id="1234261"/>
    <lineage>
        <taxon>Eukaryota</taxon>
        <taxon>Metazoa</taxon>
        <taxon>Spiralia</taxon>
        <taxon>Gnathifera</taxon>
        <taxon>Rotifera</taxon>
        <taxon>Eurotatoria</taxon>
        <taxon>Bdelloidea</taxon>
        <taxon>Philodinida</taxon>
        <taxon>Philodinidae</taxon>
        <taxon>Didymodactylos</taxon>
    </lineage>
</organism>
<keyword evidence="6" id="KW-1185">Reference proteome</keyword>
<evidence type="ECO:0000313" key="5">
    <source>
        <dbReference type="EMBL" id="CAF4341958.1"/>
    </source>
</evidence>
<name>A0A814UTE3_9BILA</name>